<dbReference type="RefSeq" id="WP_310799675.1">
    <property type="nucleotide sequence ID" value="NZ_CP123872.1"/>
</dbReference>
<keyword evidence="3 5" id="KW-0067">ATP-binding</keyword>
<accession>A0AA52EJV4</accession>
<dbReference type="AlphaFoldDB" id="A0AA52EJV4"/>
<dbReference type="InterPro" id="IPR050763">
    <property type="entry name" value="ABC_transporter_ATP-binding"/>
</dbReference>
<feature type="domain" description="ABC transporter" evidence="4">
    <location>
        <begin position="6"/>
        <end position="240"/>
    </location>
</feature>
<dbReference type="PANTHER" id="PTHR42711:SF15">
    <property type="entry name" value="ABC-TYPE MULTIDRUG TRANSPORT SYSTEM, ATPASE COMPONENT"/>
    <property type="match status" value="1"/>
</dbReference>
<organism evidence="5 6">
    <name type="scientific">Temperatibacter marinus</name>
    <dbReference type="NCBI Taxonomy" id="1456591"/>
    <lineage>
        <taxon>Bacteria</taxon>
        <taxon>Pseudomonadati</taxon>
        <taxon>Pseudomonadota</taxon>
        <taxon>Alphaproteobacteria</taxon>
        <taxon>Kordiimonadales</taxon>
        <taxon>Temperatibacteraceae</taxon>
        <taxon>Temperatibacter</taxon>
    </lineage>
</organism>
<dbReference type="GO" id="GO:0016887">
    <property type="term" value="F:ATP hydrolysis activity"/>
    <property type="evidence" value="ECO:0007669"/>
    <property type="project" value="InterPro"/>
</dbReference>
<evidence type="ECO:0000259" key="4">
    <source>
        <dbReference type="PROSITE" id="PS50893"/>
    </source>
</evidence>
<dbReference type="InterPro" id="IPR027417">
    <property type="entry name" value="P-loop_NTPase"/>
</dbReference>
<dbReference type="InterPro" id="IPR003439">
    <property type="entry name" value="ABC_transporter-like_ATP-bd"/>
</dbReference>
<keyword evidence="6" id="KW-1185">Reference proteome</keyword>
<evidence type="ECO:0000313" key="5">
    <source>
        <dbReference type="EMBL" id="WND03814.1"/>
    </source>
</evidence>
<dbReference type="GO" id="GO:0005524">
    <property type="term" value="F:ATP binding"/>
    <property type="evidence" value="ECO:0007669"/>
    <property type="project" value="UniProtKB-KW"/>
</dbReference>
<dbReference type="InterPro" id="IPR003593">
    <property type="entry name" value="AAA+_ATPase"/>
</dbReference>
<dbReference type="PANTHER" id="PTHR42711">
    <property type="entry name" value="ABC TRANSPORTER ATP-BINDING PROTEIN"/>
    <property type="match status" value="1"/>
</dbReference>
<evidence type="ECO:0000313" key="6">
    <source>
        <dbReference type="Proteomes" id="UP001268683"/>
    </source>
</evidence>
<evidence type="ECO:0000256" key="3">
    <source>
        <dbReference type="ARBA" id="ARBA00022840"/>
    </source>
</evidence>
<dbReference type="SUPFAM" id="SSF52540">
    <property type="entry name" value="P-loop containing nucleoside triphosphate hydrolases"/>
    <property type="match status" value="1"/>
</dbReference>
<dbReference type="PROSITE" id="PS00211">
    <property type="entry name" value="ABC_TRANSPORTER_1"/>
    <property type="match status" value="1"/>
</dbReference>
<evidence type="ECO:0000256" key="1">
    <source>
        <dbReference type="ARBA" id="ARBA00022448"/>
    </source>
</evidence>
<dbReference type="Gene3D" id="3.40.50.300">
    <property type="entry name" value="P-loop containing nucleotide triphosphate hydrolases"/>
    <property type="match status" value="1"/>
</dbReference>
<gene>
    <name evidence="5" type="ORF">QGN29_05425</name>
</gene>
<dbReference type="KEGG" id="tmk:QGN29_05425"/>
<name>A0AA52EJV4_9PROT</name>
<protein>
    <submittedName>
        <fullName evidence="5">ABC transporter ATP-binding protein</fullName>
    </submittedName>
</protein>
<dbReference type="PROSITE" id="PS50893">
    <property type="entry name" value="ABC_TRANSPORTER_2"/>
    <property type="match status" value="1"/>
</dbReference>
<dbReference type="Proteomes" id="UP001268683">
    <property type="component" value="Chromosome"/>
</dbReference>
<proteinExistence type="predicted"/>
<dbReference type="Pfam" id="PF00005">
    <property type="entry name" value="ABC_tran"/>
    <property type="match status" value="1"/>
</dbReference>
<keyword evidence="2" id="KW-0547">Nucleotide-binding</keyword>
<sequence length="318" mass="34728">MTQNAIEIKGLDKVYKGSKNAPDKHALKSIDLNIKRGSMFGLLGPNGAGKSTTINILAGLVNKTGGSASIWGFDIAENPRNAKASIGIVPQELVFDAFFTPREMLEVQAGMYGVAPEDRITDELLRAVRLEDKANAYSRTLSGGMKRRLLIAKAMVHQPPILVLDEPTAGVDIELRQQLWEYVRELHAKGTTIVLTTHYLEEAEELCDEIAIINHGEVVACEPTPQLLSRIEEKEILITVSESLTEMPKALQDFHSEIKSDHLLAVKISKEKYTVGEVLNACSDAKLTITDISTAESDLEDIFLQLTSSTAGSKSDAA</sequence>
<keyword evidence="1" id="KW-0813">Transport</keyword>
<dbReference type="SMART" id="SM00382">
    <property type="entry name" value="AAA"/>
    <property type="match status" value="1"/>
</dbReference>
<reference evidence="5" key="1">
    <citation type="submission" date="2023-04" db="EMBL/GenBank/DDBJ databases">
        <title>Complete genome sequence of Temperatibacter marinus.</title>
        <authorList>
            <person name="Rong J.-C."/>
            <person name="Yi M.-L."/>
            <person name="Zhao Q."/>
        </authorList>
    </citation>
    <scope>NUCLEOTIDE SEQUENCE</scope>
    <source>
        <strain evidence="5">NBRC 110045</strain>
    </source>
</reference>
<evidence type="ECO:0000256" key="2">
    <source>
        <dbReference type="ARBA" id="ARBA00022741"/>
    </source>
</evidence>
<dbReference type="InterPro" id="IPR017871">
    <property type="entry name" value="ABC_transporter-like_CS"/>
</dbReference>
<dbReference type="EMBL" id="CP123872">
    <property type="protein sequence ID" value="WND03814.1"/>
    <property type="molecule type" value="Genomic_DNA"/>
</dbReference>